<name>A0A931IFP5_9NOCA</name>
<dbReference type="RefSeq" id="WP_196152765.1">
    <property type="nucleotide sequence ID" value="NZ_JADMLG010000015.1"/>
</dbReference>
<organism evidence="1 2">
    <name type="scientific">Nocardia bovistercoris</name>
    <dbReference type="NCBI Taxonomy" id="2785916"/>
    <lineage>
        <taxon>Bacteria</taxon>
        <taxon>Bacillati</taxon>
        <taxon>Actinomycetota</taxon>
        <taxon>Actinomycetes</taxon>
        <taxon>Mycobacteriales</taxon>
        <taxon>Nocardiaceae</taxon>
        <taxon>Nocardia</taxon>
    </lineage>
</organism>
<gene>
    <name evidence="1" type="ORF">IT779_29730</name>
</gene>
<comment type="caution">
    <text evidence="1">The sequence shown here is derived from an EMBL/GenBank/DDBJ whole genome shotgun (WGS) entry which is preliminary data.</text>
</comment>
<dbReference type="SUPFAM" id="SSF55486">
    <property type="entry name" value="Metalloproteases ('zincins'), catalytic domain"/>
    <property type="match status" value="1"/>
</dbReference>
<evidence type="ECO:0000313" key="2">
    <source>
        <dbReference type="Proteomes" id="UP000655751"/>
    </source>
</evidence>
<accession>A0A931IFP5</accession>
<dbReference type="Proteomes" id="UP000655751">
    <property type="component" value="Unassembled WGS sequence"/>
</dbReference>
<dbReference type="AlphaFoldDB" id="A0A931IFP5"/>
<proteinExistence type="predicted"/>
<reference evidence="1" key="1">
    <citation type="submission" date="2020-11" db="EMBL/GenBank/DDBJ databases">
        <title>Nocardia NEAU-351.nov., a novel actinomycete isolated from the cow dung.</title>
        <authorList>
            <person name="Zhang X."/>
        </authorList>
    </citation>
    <scope>NUCLEOTIDE SEQUENCE</scope>
    <source>
        <strain evidence="1">NEAU-351</strain>
    </source>
</reference>
<sequence>MADDWLSLRRGPISGRYEGGGTTSGNWTSILDLRIDVDMRYSADSPVTNRVSGDFFQMVGGGPPPGPIVRLNYLESWIVDEPAVAWSADKAVITGTVRYWRRNPNPAPKVRITVPWSGGAIGPALVEFRTGGTITASYSCNFRSDNFRNMVLELDCASSVNTAPLVPTYDTHSHDNRPGDTPRRTLTIQSAYREAGVGVTIRPDRTVIDDSAAEFKSWSSAELHHAMESSFSQYTNTWPDWQMWGLQAGAFDNAGVGGIMFDASAGFGGAGRSPDRQGFAVFRNHSWFNDLVTGPPQDQDQAAAMRKFLYTWVHEAGHAFNFLHSWDKSRPSSLSWMNYDWRYDQLNGTNKFWANFRFRFDDEELVHLRHGDRASVIMGGDPWASGGHLESPGGTSGESDPDHPLELLLRAKSYFAHMEPVQIEFRLRNRLAVPQSVDVRMDPKYGTTTVFVLKPDGKTAQFSSVMCLYGLPDTHVLAPSTDREKGLDRYSEIVPLTFGKRGFVFDQPGRYQIRAVYSTGGLPAVSNTLALRVGQPANADEDRFAGDFFSHKVGLALALGGSQSTFLETGMNTLREAAKRFAGDDRGAKVAATIAKSDGSDFYARTVSGKQDKMTLAHKADPEAALEVTAAALRRYREQSEHPAQTDNITYNNLVTIRTDLHVRNGDPELARQELTALADDLHGRGVNTNVVKDIRARAEDVSGNRRGAKRAKAGTARG</sequence>
<evidence type="ECO:0000313" key="1">
    <source>
        <dbReference type="EMBL" id="MBH0780461.1"/>
    </source>
</evidence>
<protein>
    <submittedName>
        <fullName evidence="1">Uncharacterized protein</fullName>
    </submittedName>
</protein>
<keyword evidence="2" id="KW-1185">Reference proteome</keyword>
<dbReference type="EMBL" id="JADMLG010000015">
    <property type="protein sequence ID" value="MBH0780461.1"/>
    <property type="molecule type" value="Genomic_DNA"/>
</dbReference>